<evidence type="ECO:0000313" key="1">
    <source>
        <dbReference type="EMBL" id="KAI0041524.1"/>
    </source>
</evidence>
<dbReference type="Proteomes" id="UP000814033">
    <property type="component" value="Unassembled WGS sequence"/>
</dbReference>
<protein>
    <submittedName>
        <fullName evidence="1">Uncharacterized protein</fullName>
    </submittedName>
</protein>
<sequence>MAIEPSSPPYALAQIELTDRLVHRRACSRRLELRRHVHTNGARQFFPAGELWADRQRKGEYMLRLRLAAADMVEDGQRMFICARDRCHDMRAGGSGVLVLGLLACVPDRAGGSRIAEQRCAALTRLGSSAGVLLAGQINIRRVQAWVDPARLPHGGVCRLADPLPGLRCSLQEIQFAA</sequence>
<reference evidence="1" key="2">
    <citation type="journal article" date="2022" name="New Phytol.">
        <title>Evolutionary transition to the ectomycorrhizal habit in the genomes of a hyperdiverse lineage of mushroom-forming fungi.</title>
        <authorList>
            <person name="Looney B."/>
            <person name="Miyauchi S."/>
            <person name="Morin E."/>
            <person name="Drula E."/>
            <person name="Courty P.E."/>
            <person name="Kohler A."/>
            <person name="Kuo A."/>
            <person name="LaButti K."/>
            <person name="Pangilinan J."/>
            <person name="Lipzen A."/>
            <person name="Riley R."/>
            <person name="Andreopoulos W."/>
            <person name="He G."/>
            <person name="Johnson J."/>
            <person name="Nolan M."/>
            <person name="Tritt A."/>
            <person name="Barry K.W."/>
            <person name="Grigoriev I.V."/>
            <person name="Nagy L.G."/>
            <person name="Hibbett D."/>
            <person name="Henrissat B."/>
            <person name="Matheny P.B."/>
            <person name="Labbe J."/>
            <person name="Martin F.M."/>
        </authorList>
    </citation>
    <scope>NUCLEOTIDE SEQUENCE</scope>
    <source>
        <strain evidence="1">FP105234-sp</strain>
    </source>
</reference>
<accession>A0ACB8RBN4</accession>
<reference evidence="1" key="1">
    <citation type="submission" date="2021-02" db="EMBL/GenBank/DDBJ databases">
        <authorList>
            <consortium name="DOE Joint Genome Institute"/>
            <person name="Ahrendt S."/>
            <person name="Looney B.P."/>
            <person name="Miyauchi S."/>
            <person name="Morin E."/>
            <person name="Drula E."/>
            <person name="Courty P.E."/>
            <person name="Chicoki N."/>
            <person name="Fauchery L."/>
            <person name="Kohler A."/>
            <person name="Kuo A."/>
            <person name="Labutti K."/>
            <person name="Pangilinan J."/>
            <person name="Lipzen A."/>
            <person name="Riley R."/>
            <person name="Andreopoulos W."/>
            <person name="He G."/>
            <person name="Johnson J."/>
            <person name="Barry K.W."/>
            <person name="Grigoriev I.V."/>
            <person name="Nagy L."/>
            <person name="Hibbett D."/>
            <person name="Henrissat B."/>
            <person name="Matheny P.B."/>
            <person name="Labbe J."/>
            <person name="Martin F."/>
        </authorList>
    </citation>
    <scope>NUCLEOTIDE SEQUENCE</scope>
    <source>
        <strain evidence="1">FP105234-sp</strain>
    </source>
</reference>
<evidence type="ECO:0000313" key="2">
    <source>
        <dbReference type="Proteomes" id="UP000814033"/>
    </source>
</evidence>
<dbReference type="EMBL" id="MU276117">
    <property type="protein sequence ID" value="KAI0041524.1"/>
    <property type="molecule type" value="Genomic_DNA"/>
</dbReference>
<gene>
    <name evidence="1" type="ORF">FA95DRAFT_690148</name>
</gene>
<comment type="caution">
    <text evidence="1">The sequence shown here is derived from an EMBL/GenBank/DDBJ whole genome shotgun (WGS) entry which is preliminary data.</text>
</comment>
<name>A0ACB8RBN4_9AGAM</name>
<organism evidence="1 2">
    <name type="scientific">Auriscalpium vulgare</name>
    <dbReference type="NCBI Taxonomy" id="40419"/>
    <lineage>
        <taxon>Eukaryota</taxon>
        <taxon>Fungi</taxon>
        <taxon>Dikarya</taxon>
        <taxon>Basidiomycota</taxon>
        <taxon>Agaricomycotina</taxon>
        <taxon>Agaricomycetes</taxon>
        <taxon>Russulales</taxon>
        <taxon>Auriscalpiaceae</taxon>
        <taxon>Auriscalpium</taxon>
    </lineage>
</organism>
<keyword evidence="2" id="KW-1185">Reference proteome</keyword>
<proteinExistence type="predicted"/>